<organism evidence="2 3">
    <name type="scientific">Aestuariirhabdus litorea</name>
    <dbReference type="NCBI Taxonomy" id="2528527"/>
    <lineage>
        <taxon>Bacteria</taxon>
        <taxon>Pseudomonadati</taxon>
        <taxon>Pseudomonadota</taxon>
        <taxon>Gammaproteobacteria</taxon>
        <taxon>Oceanospirillales</taxon>
        <taxon>Aestuariirhabdaceae</taxon>
        <taxon>Aestuariirhabdus</taxon>
    </lineage>
</organism>
<sequence>MSLQQVNFYRAEQQRQHPRFGALRSLQICLLMLVGMAVLGAIEYSALKKAQGVEARQERVVEQLLLSRNQVTAELLKTRQDSAAVEEIKRLETELGDKQQLTYYLDLALKLRGGGFTQMMAGLSEHHLEGVWLTGFHFTAGGEGLSLQGKTRQPELVAHYLQKLQAASVFYGKGFEVFEMKRDEPSNRQIAFELKAHREAQP</sequence>
<comment type="caution">
    <text evidence="2">The sequence shown here is derived from an EMBL/GenBank/DDBJ whole genome shotgun (WGS) entry which is preliminary data.</text>
</comment>
<dbReference type="EMBL" id="QWEZ01000002">
    <property type="protein sequence ID" value="RRJ83111.1"/>
    <property type="molecule type" value="Genomic_DNA"/>
</dbReference>
<feature type="transmembrane region" description="Helical" evidence="1">
    <location>
        <begin position="21"/>
        <end position="42"/>
    </location>
</feature>
<evidence type="ECO:0000313" key="2">
    <source>
        <dbReference type="EMBL" id="RRJ83111.1"/>
    </source>
</evidence>
<protein>
    <recommendedName>
        <fullName evidence="4">MSHA biogenesis protein MshI</fullName>
    </recommendedName>
</protein>
<accession>A0A3P3VK51</accession>
<dbReference type="Pfam" id="PF05137">
    <property type="entry name" value="PilN"/>
    <property type="match status" value="1"/>
</dbReference>
<keyword evidence="3" id="KW-1185">Reference proteome</keyword>
<name>A0A3P3VK51_9GAMM</name>
<evidence type="ECO:0008006" key="4">
    <source>
        <dbReference type="Google" id="ProtNLM"/>
    </source>
</evidence>
<dbReference type="AlphaFoldDB" id="A0A3P3VK51"/>
<keyword evidence="1" id="KW-1133">Transmembrane helix</keyword>
<reference evidence="2 3" key="2">
    <citation type="submission" date="2018-12" db="EMBL/GenBank/DDBJ databases">
        <title>Simiduia agarivorans gen. nov., sp. nov., a marine, agarolytic bacterium isolated from shallow coastal water from Keelung, Taiwan.</title>
        <authorList>
            <person name="Shieh W.Y."/>
        </authorList>
    </citation>
    <scope>NUCLEOTIDE SEQUENCE [LARGE SCALE GENOMIC DNA]</scope>
    <source>
        <strain evidence="2 3">GTF-13</strain>
    </source>
</reference>
<keyword evidence="1" id="KW-0812">Transmembrane</keyword>
<evidence type="ECO:0000313" key="3">
    <source>
        <dbReference type="Proteomes" id="UP000280792"/>
    </source>
</evidence>
<dbReference type="RefSeq" id="WP_125017481.1">
    <property type="nucleotide sequence ID" value="NZ_QWEZ01000002.1"/>
</dbReference>
<proteinExistence type="predicted"/>
<dbReference type="InterPro" id="IPR007813">
    <property type="entry name" value="PilN"/>
</dbReference>
<evidence type="ECO:0000256" key="1">
    <source>
        <dbReference type="SAM" id="Phobius"/>
    </source>
</evidence>
<keyword evidence="1" id="KW-0472">Membrane</keyword>
<reference evidence="2 3" key="1">
    <citation type="submission" date="2018-08" db="EMBL/GenBank/DDBJ databases">
        <authorList>
            <person name="Khan S.A."/>
        </authorList>
    </citation>
    <scope>NUCLEOTIDE SEQUENCE [LARGE SCALE GENOMIC DNA]</scope>
    <source>
        <strain evidence="2 3">GTF-13</strain>
    </source>
</reference>
<gene>
    <name evidence="2" type="ORF">D0544_14830</name>
</gene>
<dbReference type="Proteomes" id="UP000280792">
    <property type="component" value="Unassembled WGS sequence"/>
</dbReference>